<feature type="transmembrane region" description="Helical" evidence="3">
    <location>
        <begin position="194"/>
        <end position="216"/>
    </location>
</feature>
<dbReference type="AlphaFoldDB" id="A0A1D9P243"/>
<feature type="transmembrane region" description="Helical" evidence="3">
    <location>
        <begin position="387"/>
        <end position="408"/>
    </location>
</feature>
<dbReference type="NCBIfam" id="TIGR00792">
    <property type="entry name" value="gph"/>
    <property type="match status" value="1"/>
</dbReference>
<evidence type="ECO:0000256" key="1">
    <source>
        <dbReference type="ARBA" id="ARBA00022448"/>
    </source>
</evidence>
<dbReference type="GO" id="GO:0008643">
    <property type="term" value="P:carbohydrate transport"/>
    <property type="evidence" value="ECO:0007669"/>
    <property type="project" value="InterPro"/>
</dbReference>
<dbReference type="InterPro" id="IPR039672">
    <property type="entry name" value="MFS_2"/>
</dbReference>
<dbReference type="GO" id="GO:0015293">
    <property type="term" value="F:symporter activity"/>
    <property type="evidence" value="ECO:0007669"/>
    <property type="project" value="UniProtKB-KW"/>
</dbReference>
<sequence>MEEKISLSGAAKASYGLGAVGKDMVYMLSASYVLYYYQDILGVSAAAMGVILMIARVFDAFNDPIMGAIVAKTKTKWGKFRPWLLIGTITNAIVMFLMFSAPPALNGQGLVTYAAVTYILWGVTYTMMDIPYWSMIPAFTEGGKEREGLTTLARSCAGVGSAIITIITVMTVSALGHAFGGANITDREVERLGFSYFSIIIAVLFVLFTVICCIFVKEKSTVDMKTASIGEMFKALIQNDQAMAVVVAIVVVNCSIYITSNLVIYFFKYDFGGTGWRGDYTLFSTFGGGIQILSMMILYPLLRKMFTSINIYYISMGMAICGYISLLVLASTSMNNVFLLFIPGFFIFAANGMLSVITTVFLANTVDYGDLKNNRRDESVIFSMQTFVVKLASGISAFIAAISLQILALSNDTAETAKEIDYSMGVSLAQKMGLRMAMTIVPIIGLVFAIFWFKNKYFLTDEKLQEISVTLVQRKTEEMSKN</sequence>
<dbReference type="GO" id="GO:0005886">
    <property type="term" value="C:plasma membrane"/>
    <property type="evidence" value="ECO:0007669"/>
    <property type="project" value="TreeGrafter"/>
</dbReference>
<keyword evidence="2" id="KW-0769">Symport</keyword>
<keyword evidence="3" id="KW-1133">Transmembrane helix</keyword>
<dbReference type="GO" id="GO:0006814">
    <property type="term" value="P:sodium ion transport"/>
    <property type="evidence" value="ECO:0007669"/>
    <property type="project" value="InterPro"/>
</dbReference>
<reference evidence="5" key="1">
    <citation type="submission" date="2016-10" db="EMBL/GenBank/DDBJ databases">
        <title>The complete genome sequence of the rumen bacterium Butyrivibrio hungatei MB2003.</title>
        <authorList>
            <person name="Palevich N."/>
            <person name="Kelly W.J."/>
            <person name="Leahy S.C."/>
            <person name="Altermann E."/>
            <person name="Rakonjac J."/>
            <person name="Attwood G.T."/>
        </authorList>
    </citation>
    <scope>NUCLEOTIDE SEQUENCE [LARGE SCALE GENOMIC DNA]</scope>
    <source>
        <strain evidence="5">MB2003</strain>
    </source>
</reference>
<feature type="transmembrane region" description="Helical" evidence="3">
    <location>
        <begin position="311"/>
        <end position="331"/>
    </location>
</feature>
<evidence type="ECO:0000313" key="5">
    <source>
        <dbReference type="Proteomes" id="UP000179284"/>
    </source>
</evidence>
<dbReference type="InterPro" id="IPR036259">
    <property type="entry name" value="MFS_trans_sf"/>
</dbReference>
<keyword evidence="1" id="KW-0813">Transport</keyword>
<keyword evidence="4" id="KW-0762">Sugar transport</keyword>
<name>A0A1D9P243_9FIRM</name>
<feature type="transmembrane region" description="Helical" evidence="3">
    <location>
        <begin position="337"/>
        <end position="366"/>
    </location>
</feature>
<dbReference type="RefSeq" id="WP_236845897.1">
    <property type="nucleotide sequence ID" value="NZ_CP017831.1"/>
</dbReference>
<keyword evidence="5" id="KW-1185">Reference proteome</keyword>
<dbReference type="Gene3D" id="1.20.1250.20">
    <property type="entry name" value="MFS general substrate transporter like domains"/>
    <property type="match status" value="1"/>
</dbReference>
<keyword evidence="3" id="KW-0472">Membrane</keyword>
<proteinExistence type="predicted"/>
<keyword evidence="3" id="KW-0812">Transmembrane</keyword>
<gene>
    <name evidence="4" type="ORF">bhn_I1526</name>
</gene>
<feature type="transmembrane region" description="Helical" evidence="3">
    <location>
        <begin position="111"/>
        <end position="130"/>
    </location>
</feature>
<dbReference type="KEGG" id="bhu:bhn_I1526"/>
<feature type="transmembrane region" description="Helical" evidence="3">
    <location>
        <begin position="280"/>
        <end position="299"/>
    </location>
</feature>
<evidence type="ECO:0000256" key="2">
    <source>
        <dbReference type="ARBA" id="ARBA00022847"/>
    </source>
</evidence>
<organism evidence="4 5">
    <name type="scientific">Butyrivibrio hungatei</name>
    <dbReference type="NCBI Taxonomy" id="185008"/>
    <lineage>
        <taxon>Bacteria</taxon>
        <taxon>Bacillati</taxon>
        <taxon>Bacillota</taxon>
        <taxon>Clostridia</taxon>
        <taxon>Lachnospirales</taxon>
        <taxon>Lachnospiraceae</taxon>
        <taxon>Butyrivibrio</taxon>
    </lineage>
</organism>
<evidence type="ECO:0000313" key="4">
    <source>
        <dbReference type="EMBL" id="AOZ96559.1"/>
    </source>
</evidence>
<evidence type="ECO:0000256" key="3">
    <source>
        <dbReference type="SAM" id="Phobius"/>
    </source>
</evidence>
<dbReference type="InterPro" id="IPR001927">
    <property type="entry name" value="Na/Gal_symport"/>
</dbReference>
<feature type="transmembrane region" description="Helical" evidence="3">
    <location>
        <begin position="80"/>
        <end position="99"/>
    </location>
</feature>
<dbReference type="Proteomes" id="UP000179284">
    <property type="component" value="Chromosome I"/>
</dbReference>
<dbReference type="Pfam" id="PF13347">
    <property type="entry name" value="MFS_2"/>
    <property type="match status" value="1"/>
</dbReference>
<feature type="transmembrane region" description="Helical" evidence="3">
    <location>
        <begin position="432"/>
        <end position="453"/>
    </location>
</feature>
<protein>
    <submittedName>
        <fullName evidence="4">Sugar transporter glycoside-pentoside-hexuronide:cation symporter family</fullName>
    </submittedName>
</protein>
<feature type="transmembrane region" description="Helical" evidence="3">
    <location>
        <begin position="242"/>
        <end position="268"/>
    </location>
</feature>
<feature type="transmembrane region" description="Helical" evidence="3">
    <location>
        <begin position="151"/>
        <end position="174"/>
    </location>
</feature>
<dbReference type="EMBL" id="CP017831">
    <property type="protein sequence ID" value="AOZ96559.1"/>
    <property type="molecule type" value="Genomic_DNA"/>
</dbReference>
<dbReference type="CDD" id="cd17332">
    <property type="entry name" value="MFS_MelB_like"/>
    <property type="match status" value="1"/>
</dbReference>
<feature type="transmembrane region" description="Helical" evidence="3">
    <location>
        <begin position="34"/>
        <end position="59"/>
    </location>
</feature>
<accession>A0A1D9P243</accession>
<dbReference type="SUPFAM" id="SSF103473">
    <property type="entry name" value="MFS general substrate transporter"/>
    <property type="match status" value="1"/>
</dbReference>
<dbReference type="PANTHER" id="PTHR11328">
    <property type="entry name" value="MAJOR FACILITATOR SUPERFAMILY DOMAIN-CONTAINING PROTEIN"/>
    <property type="match status" value="1"/>
</dbReference>
<dbReference type="PANTHER" id="PTHR11328:SF36">
    <property type="entry name" value="MELIBIOSE PERMEASE"/>
    <property type="match status" value="1"/>
</dbReference>